<dbReference type="VEuPathDB" id="AmoebaDB:ACA1_367930"/>
<dbReference type="STRING" id="1257118.L8H026"/>
<evidence type="ECO:0000256" key="1">
    <source>
        <dbReference type="ARBA" id="ARBA00004273"/>
    </source>
</evidence>
<evidence type="ECO:0000313" key="12">
    <source>
        <dbReference type="Proteomes" id="UP000011083"/>
    </source>
</evidence>
<dbReference type="PANTHER" id="PTHR13822">
    <property type="entry name" value="ATP SYNTHASE DELTA/EPSILON CHAIN"/>
    <property type="match status" value="1"/>
</dbReference>
<evidence type="ECO:0000256" key="5">
    <source>
        <dbReference type="ARBA" id="ARBA00022792"/>
    </source>
</evidence>
<keyword evidence="3" id="KW-0813">Transport</keyword>
<keyword evidence="6" id="KW-0809">Transit peptide</keyword>
<dbReference type="CDD" id="cd12152">
    <property type="entry name" value="F1-ATPase_delta"/>
    <property type="match status" value="1"/>
</dbReference>
<feature type="domain" description="ATP synthase F1 complex delta/epsilon subunit N-terminal" evidence="10">
    <location>
        <begin position="61"/>
        <end position="131"/>
    </location>
</feature>
<dbReference type="InterPro" id="IPR020546">
    <property type="entry name" value="ATP_synth_F1_dsu/esu_N"/>
</dbReference>
<dbReference type="HAMAP" id="MF_00530">
    <property type="entry name" value="ATP_synth_epsil_bac"/>
    <property type="match status" value="1"/>
</dbReference>
<evidence type="ECO:0000256" key="7">
    <source>
        <dbReference type="ARBA" id="ARBA00023065"/>
    </source>
</evidence>
<gene>
    <name evidence="11" type="ORF">ACA1_367930</name>
</gene>
<dbReference type="PANTHER" id="PTHR13822:SF7">
    <property type="entry name" value="ATP SYNTHASE SUBUNIT DELTA, MITOCHONDRIAL"/>
    <property type="match status" value="1"/>
</dbReference>
<keyword evidence="8" id="KW-0496">Mitochondrion</keyword>
<keyword evidence="12" id="KW-1185">Reference proteome</keyword>
<evidence type="ECO:0000313" key="11">
    <source>
        <dbReference type="EMBL" id="ELR18093.1"/>
    </source>
</evidence>
<dbReference type="GeneID" id="14918993"/>
<dbReference type="AlphaFoldDB" id="L8H026"/>
<organism evidence="11 12">
    <name type="scientific">Acanthamoeba castellanii (strain ATCC 30010 / Neff)</name>
    <dbReference type="NCBI Taxonomy" id="1257118"/>
    <lineage>
        <taxon>Eukaryota</taxon>
        <taxon>Amoebozoa</taxon>
        <taxon>Discosea</taxon>
        <taxon>Longamoebia</taxon>
        <taxon>Centramoebida</taxon>
        <taxon>Acanthamoebidae</taxon>
        <taxon>Acanthamoeba</taxon>
    </lineage>
</organism>
<keyword evidence="5" id="KW-0999">Mitochondrion inner membrane</keyword>
<protein>
    <submittedName>
        <fullName evidence="11">ATP synthase, Delta/Epsilon chain, betasandwich domain containing protein</fullName>
    </submittedName>
</protein>
<evidence type="ECO:0000259" key="10">
    <source>
        <dbReference type="Pfam" id="PF02823"/>
    </source>
</evidence>
<evidence type="ECO:0000256" key="9">
    <source>
        <dbReference type="ARBA" id="ARBA00023136"/>
    </source>
</evidence>
<sequence>MRRISASSRVLGMSAAAGGRFAPRTASVLTTTTRRSYATDDAQREAHEKAVKEGKLIFTLACPHETLINAEPVRIATVPSATGDMGILAHHVPTIAQLKPGVVKVTKFDESGATRDADYFISGGFVTVYPDSHCNVNVVEAFPLDQLDPEKAKKGLEDFTKELASASDAEAKTVATIGVEVYKAMCSALKV</sequence>
<dbReference type="OMA" id="PHQTIYR"/>
<dbReference type="GO" id="GO:0045259">
    <property type="term" value="C:proton-transporting ATP synthase complex"/>
    <property type="evidence" value="ECO:0007669"/>
    <property type="project" value="InterPro"/>
</dbReference>
<dbReference type="RefSeq" id="XP_004340113.1">
    <property type="nucleotide sequence ID" value="XM_004340065.1"/>
</dbReference>
<dbReference type="Gene3D" id="1.20.5.440">
    <property type="entry name" value="ATP synthase delta/epsilon subunit, C-terminal domain"/>
    <property type="match status" value="1"/>
</dbReference>
<dbReference type="SUPFAM" id="SSF51344">
    <property type="entry name" value="Epsilon subunit of F1F0-ATP synthase N-terminal domain"/>
    <property type="match status" value="1"/>
</dbReference>
<dbReference type="InterPro" id="IPR036771">
    <property type="entry name" value="ATPsynth_dsu/esu_N"/>
</dbReference>
<dbReference type="KEGG" id="acan:ACA1_367930"/>
<accession>L8H026</accession>
<dbReference type="Gene3D" id="2.60.15.10">
    <property type="entry name" value="F0F1 ATP synthase delta/epsilon subunit, N-terminal"/>
    <property type="match status" value="1"/>
</dbReference>
<evidence type="ECO:0000256" key="8">
    <source>
        <dbReference type="ARBA" id="ARBA00023128"/>
    </source>
</evidence>
<dbReference type="OrthoDB" id="270171at2759"/>
<reference evidence="11 12" key="1">
    <citation type="journal article" date="2013" name="Genome Biol.">
        <title>Genome of Acanthamoeba castellanii highlights extensive lateral gene transfer and early evolution of tyrosine kinase signaling.</title>
        <authorList>
            <person name="Clarke M."/>
            <person name="Lohan A.J."/>
            <person name="Liu B."/>
            <person name="Lagkouvardos I."/>
            <person name="Roy S."/>
            <person name="Zafar N."/>
            <person name="Bertelli C."/>
            <person name="Schilde C."/>
            <person name="Kianianmomeni A."/>
            <person name="Burglin T.R."/>
            <person name="Frech C."/>
            <person name="Turcotte B."/>
            <person name="Kopec K.O."/>
            <person name="Synnott J.M."/>
            <person name="Choo C."/>
            <person name="Paponov I."/>
            <person name="Finkler A."/>
            <person name="Soon Heng Tan C."/>
            <person name="Hutchins A.P."/>
            <person name="Weinmeier T."/>
            <person name="Rattei T."/>
            <person name="Chu J.S."/>
            <person name="Gimenez G."/>
            <person name="Irimia M."/>
            <person name="Rigden D.J."/>
            <person name="Fitzpatrick D.A."/>
            <person name="Lorenzo-Morales J."/>
            <person name="Bateman A."/>
            <person name="Chiu C.H."/>
            <person name="Tang P."/>
            <person name="Hegemann P."/>
            <person name="Fromm H."/>
            <person name="Raoult D."/>
            <person name="Greub G."/>
            <person name="Miranda-Saavedra D."/>
            <person name="Chen N."/>
            <person name="Nash P."/>
            <person name="Ginger M.L."/>
            <person name="Horn M."/>
            <person name="Schaap P."/>
            <person name="Caler L."/>
            <person name="Loftus B."/>
        </authorList>
    </citation>
    <scope>NUCLEOTIDE SEQUENCE [LARGE SCALE GENOMIC DNA]</scope>
    <source>
        <strain evidence="11 12">Neff</strain>
    </source>
</reference>
<evidence type="ECO:0000256" key="3">
    <source>
        <dbReference type="ARBA" id="ARBA00022448"/>
    </source>
</evidence>
<keyword evidence="7" id="KW-0406">Ion transport</keyword>
<evidence type="ECO:0000256" key="6">
    <source>
        <dbReference type="ARBA" id="ARBA00022946"/>
    </source>
</evidence>
<comment type="similarity">
    <text evidence="2">Belongs to the ATPase epsilon chain family.</text>
</comment>
<keyword evidence="4" id="KW-0375">Hydrogen ion transport</keyword>
<dbReference type="EMBL" id="KB007960">
    <property type="protein sequence ID" value="ELR18093.1"/>
    <property type="molecule type" value="Genomic_DNA"/>
</dbReference>
<dbReference type="InterPro" id="IPR001469">
    <property type="entry name" value="ATP_synth_F1_dsu/esu"/>
</dbReference>
<evidence type="ECO:0000256" key="2">
    <source>
        <dbReference type="ARBA" id="ARBA00005712"/>
    </source>
</evidence>
<dbReference type="GO" id="GO:0046933">
    <property type="term" value="F:proton-transporting ATP synthase activity, rotational mechanism"/>
    <property type="evidence" value="ECO:0007669"/>
    <property type="project" value="InterPro"/>
</dbReference>
<comment type="subcellular location">
    <subcellularLocation>
        <location evidence="1">Mitochondrion inner membrane</location>
    </subcellularLocation>
</comment>
<dbReference type="Proteomes" id="UP000011083">
    <property type="component" value="Unassembled WGS sequence"/>
</dbReference>
<proteinExistence type="inferred from homology"/>
<name>L8H026_ACACF</name>
<dbReference type="GO" id="GO:0005743">
    <property type="term" value="C:mitochondrial inner membrane"/>
    <property type="evidence" value="ECO:0007669"/>
    <property type="project" value="UniProtKB-SubCell"/>
</dbReference>
<dbReference type="Pfam" id="PF02823">
    <property type="entry name" value="ATP-synt_DE_N"/>
    <property type="match status" value="1"/>
</dbReference>
<keyword evidence="9" id="KW-0472">Membrane</keyword>
<evidence type="ECO:0000256" key="4">
    <source>
        <dbReference type="ARBA" id="ARBA00022781"/>
    </source>
</evidence>